<evidence type="ECO:0000313" key="4">
    <source>
        <dbReference type="RefSeq" id="XP_052125477.1"/>
    </source>
</evidence>
<dbReference type="RefSeq" id="XP_052125477.1">
    <property type="nucleotide sequence ID" value="XM_052269517.1"/>
</dbReference>
<name>A0A9C6WXG2_FRAOC</name>
<evidence type="ECO:0000256" key="1">
    <source>
        <dbReference type="SAM" id="Phobius"/>
    </source>
</evidence>
<keyword evidence="1" id="KW-0812">Transmembrane</keyword>
<dbReference type="PANTHER" id="PTHR21041">
    <property type="entry name" value="DENDRITIC CELL-SPECIFIC TRANSMEMBRANE PROTEIN"/>
    <property type="match status" value="1"/>
</dbReference>
<organism evidence="2 3">
    <name type="scientific">Frankliniella occidentalis</name>
    <name type="common">Western flower thrips</name>
    <name type="synonym">Euthrips occidentalis</name>
    <dbReference type="NCBI Taxonomy" id="133901"/>
    <lineage>
        <taxon>Eukaryota</taxon>
        <taxon>Metazoa</taxon>
        <taxon>Ecdysozoa</taxon>
        <taxon>Arthropoda</taxon>
        <taxon>Hexapoda</taxon>
        <taxon>Insecta</taxon>
        <taxon>Pterygota</taxon>
        <taxon>Neoptera</taxon>
        <taxon>Paraneoptera</taxon>
        <taxon>Thysanoptera</taxon>
        <taxon>Terebrantia</taxon>
        <taxon>Thripoidea</taxon>
        <taxon>Thripidae</taxon>
        <taxon>Frankliniella</taxon>
    </lineage>
</organism>
<dbReference type="Proteomes" id="UP000504606">
    <property type="component" value="Unplaced"/>
</dbReference>
<feature type="transmembrane region" description="Helical" evidence="1">
    <location>
        <begin position="39"/>
        <end position="58"/>
    </location>
</feature>
<evidence type="ECO:0000313" key="3">
    <source>
        <dbReference type="RefSeq" id="XP_052125476.1"/>
    </source>
</evidence>
<keyword evidence="2" id="KW-1185">Reference proteome</keyword>
<protein>
    <submittedName>
        <fullName evidence="3 4">Uncharacterized protein LOC127749797</fullName>
    </submittedName>
</protein>
<sequence length="140" mass="14546">MAWAEALVLCARRCGPRWGAVLLGRLLLAPRGRHRRLRAAAGALWGALLGLLLLRFVLRDLGVGGHVGVVLSAAVVALLAIGHAVSTQVRCIALLALPALCSRGGRTALRAALIALVLAGPLANIADNAIQGHSLEMFLT</sequence>
<dbReference type="AlphaFoldDB" id="A0A9C6WXG2"/>
<reference evidence="3 4" key="1">
    <citation type="submission" date="2025-04" db="UniProtKB">
        <authorList>
            <consortium name="RefSeq"/>
        </authorList>
    </citation>
    <scope>IDENTIFICATION</scope>
    <source>
        <tissue evidence="3 4">Whole organism</tissue>
    </source>
</reference>
<evidence type="ECO:0000313" key="5">
    <source>
        <dbReference type="RefSeq" id="XP_052125478.1"/>
    </source>
</evidence>
<keyword evidence="1" id="KW-1133">Transmembrane helix</keyword>
<evidence type="ECO:0000313" key="2">
    <source>
        <dbReference type="Proteomes" id="UP000504606"/>
    </source>
</evidence>
<feature type="transmembrane region" description="Helical" evidence="1">
    <location>
        <begin position="64"/>
        <end position="86"/>
    </location>
</feature>
<dbReference type="RefSeq" id="XP_052125476.1">
    <property type="nucleotide sequence ID" value="XM_052269516.1"/>
</dbReference>
<accession>A0A9C6WXG2</accession>
<dbReference type="InterPro" id="IPR051856">
    <property type="entry name" value="CSR-E3_Ligase_Protein"/>
</dbReference>
<proteinExistence type="predicted"/>
<dbReference type="RefSeq" id="XP_052125478.1">
    <property type="nucleotide sequence ID" value="XM_052269518.1"/>
</dbReference>
<keyword evidence="1" id="KW-0472">Membrane</keyword>
<dbReference type="GeneID" id="127749797"/>
<gene>
    <name evidence="3 4 5" type="primary">LOC127749797</name>
</gene>
<dbReference type="KEGG" id="foc:127749797"/>